<dbReference type="GO" id="GO:0004450">
    <property type="term" value="F:isocitrate dehydrogenase (NADP+) activity"/>
    <property type="evidence" value="ECO:0007669"/>
    <property type="project" value="InterPro"/>
</dbReference>
<evidence type="ECO:0000256" key="3">
    <source>
        <dbReference type="ARBA" id="ARBA00007769"/>
    </source>
</evidence>
<keyword evidence="5" id="KW-0479">Metal-binding</keyword>
<organism evidence="10 11">
    <name type="scientific">Cuscuta europaea</name>
    <name type="common">European dodder</name>
    <dbReference type="NCBI Taxonomy" id="41803"/>
    <lineage>
        <taxon>Eukaryota</taxon>
        <taxon>Viridiplantae</taxon>
        <taxon>Streptophyta</taxon>
        <taxon>Embryophyta</taxon>
        <taxon>Tracheophyta</taxon>
        <taxon>Spermatophyta</taxon>
        <taxon>Magnoliopsida</taxon>
        <taxon>eudicotyledons</taxon>
        <taxon>Gunneridae</taxon>
        <taxon>Pentapetalae</taxon>
        <taxon>asterids</taxon>
        <taxon>lamiids</taxon>
        <taxon>Solanales</taxon>
        <taxon>Convolvulaceae</taxon>
        <taxon>Cuscuteae</taxon>
        <taxon>Cuscuta</taxon>
        <taxon>Cuscuta subgen. Cuscuta</taxon>
    </lineage>
</organism>
<proteinExistence type="inferred from homology"/>
<dbReference type="PANTHER" id="PTHR11822">
    <property type="entry name" value="NADP-SPECIFIC ISOCITRATE DEHYDROGENASE"/>
    <property type="match status" value="1"/>
</dbReference>
<gene>
    <name evidence="10" type="ORF">CEURO_LOCUS7817</name>
</gene>
<dbReference type="PANTHER" id="PTHR11822:SF5">
    <property type="entry name" value="ISOCITRATE DEHYDROGENASE [NADP], CHLOROPLASTIC_MITOCHONDRIAL"/>
    <property type="match status" value="1"/>
</dbReference>
<comment type="caution">
    <text evidence="10">The sequence shown here is derived from an EMBL/GenBank/DDBJ whole genome shotgun (WGS) entry which is preliminary data.</text>
</comment>
<comment type="similarity">
    <text evidence="3">Belongs to the isocitrate and isopropylmalate dehydrogenases family.</text>
</comment>
<dbReference type="GO" id="GO:0006099">
    <property type="term" value="P:tricarboxylic acid cycle"/>
    <property type="evidence" value="ECO:0007669"/>
    <property type="project" value="UniProtKB-KW"/>
</dbReference>
<evidence type="ECO:0000313" key="11">
    <source>
        <dbReference type="Proteomes" id="UP001152484"/>
    </source>
</evidence>
<evidence type="ECO:0000256" key="8">
    <source>
        <dbReference type="ARBA" id="ARBA00023211"/>
    </source>
</evidence>
<dbReference type="SMART" id="SM01329">
    <property type="entry name" value="Iso_dh"/>
    <property type="match status" value="1"/>
</dbReference>
<keyword evidence="11" id="KW-1185">Reference proteome</keyword>
<keyword evidence="8" id="KW-0464">Manganese</keyword>
<dbReference type="Gene3D" id="3.40.718.10">
    <property type="entry name" value="Isopropylmalate Dehydrogenase"/>
    <property type="match status" value="1"/>
</dbReference>
<reference evidence="10" key="1">
    <citation type="submission" date="2022-07" db="EMBL/GenBank/DDBJ databases">
        <authorList>
            <person name="Macas J."/>
            <person name="Novak P."/>
            <person name="Neumann P."/>
        </authorList>
    </citation>
    <scope>NUCLEOTIDE SEQUENCE</scope>
</reference>
<evidence type="ECO:0000259" key="9">
    <source>
        <dbReference type="SMART" id="SM01329"/>
    </source>
</evidence>
<keyword evidence="6" id="KW-0460">Magnesium</keyword>
<dbReference type="GO" id="GO:0006739">
    <property type="term" value="P:NADP+ metabolic process"/>
    <property type="evidence" value="ECO:0007669"/>
    <property type="project" value="TreeGrafter"/>
</dbReference>
<comment type="cofactor">
    <cofactor evidence="1">
        <name>Mn(2+)</name>
        <dbReference type="ChEBI" id="CHEBI:29035"/>
    </cofactor>
</comment>
<dbReference type="GO" id="GO:0006102">
    <property type="term" value="P:isocitrate metabolic process"/>
    <property type="evidence" value="ECO:0007669"/>
    <property type="project" value="InterPro"/>
</dbReference>
<dbReference type="GO" id="GO:0005739">
    <property type="term" value="C:mitochondrion"/>
    <property type="evidence" value="ECO:0007669"/>
    <property type="project" value="TreeGrafter"/>
</dbReference>
<keyword evidence="4" id="KW-0816">Tricarboxylic acid cycle</keyword>
<dbReference type="InterPro" id="IPR004790">
    <property type="entry name" value="Isocitrate_DH_NADP"/>
</dbReference>
<comment type="cofactor">
    <cofactor evidence="2">
        <name>Mg(2+)</name>
        <dbReference type="ChEBI" id="CHEBI:18420"/>
    </cofactor>
</comment>
<dbReference type="InterPro" id="IPR024084">
    <property type="entry name" value="IsoPropMal-DH-like_dom"/>
</dbReference>
<evidence type="ECO:0000256" key="7">
    <source>
        <dbReference type="ARBA" id="ARBA00023002"/>
    </source>
</evidence>
<evidence type="ECO:0000256" key="2">
    <source>
        <dbReference type="ARBA" id="ARBA00001946"/>
    </source>
</evidence>
<evidence type="ECO:0000256" key="6">
    <source>
        <dbReference type="ARBA" id="ARBA00022842"/>
    </source>
</evidence>
<feature type="domain" description="Isopropylmalate dehydrogenase-like" evidence="9">
    <location>
        <begin position="1"/>
        <end position="232"/>
    </location>
</feature>
<protein>
    <recommendedName>
        <fullName evidence="9">Isopropylmalate dehydrogenase-like domain-containing protein</fullName>
    </recommendedName>
</protein>
<keyword evidence="7" id="KW-0560">Oxidoreductase</keyword>
<dbReference type="EMBL" id="CAMAPE010000014">
    <property type="protein sequence ID" value="CAH9081208.1"/>
    <property type="molecule type" value="Genomic_DNA"/>
</dbReference>
<evidence type="ECO:0000313" key="10">
    <source>
        <dbReference type="EMBL" id="CAH9081208.1"/>
    </source>
</evidence>
<dbReference type="GO" id="GO:0046872">
    <property type="term" value="F:metal ion binding"/>
    <property type="evidence" value="ECO:0007669"/>
    <property type="project" value="UniProtKB-KW"/>
</dbReference>
<dbReference type="Proteomes" id="UP001152484">
    <property type="component" value="Unassembled WGS sequence"/>
</dbReference>
<dbReference type="OrthoDB" id="1713154at2759"/>
<sequence>MVFFPENGEVPIELNVYDFKGPGVALAMYNVDQSIRAFSESSMSMAFSKKWSLYLSTKNTILKKYDGRQPMISYFYLTILGIFEEVYQEKWKAKFEEHHMLQYKIIFSVVSCIDVLNDMAAGIRYEHWLIDDMVAYAVKGDGGYVWAYKNYEGDVQSDLLAQGFGSLGLMTSVLLSSDGKTLESEVAHGTVTSHFRLHQKGQETRFAGNNKKQKSYIYNCSHNFLELKCSYVCER</sequence>
<evidence type="ECO:0000256" key="4">
    <source>
        <dbReference type="ARBA" id="ARBA00022532"/>
    </source>
</evidence>
<evidence type="ECO:0000256" key="1">
    <source>
        <dbReference type="ARBA" id="ARBA00001936"/>
    </source>
</evidence>
<dbReference type="SUPFAM" id="SSF53659">
    <property type="entry name" value="Isocitrate/Isopropylmalate dehydrogenase-like"/>
    <property type="match status" value="1"/>
</dbReference>
<evidence type="ECO:0000256" key="5">
    <source>
        <dbReference type="ARBA" id="ARBA00022723"/>
    </source>
</evidence>
<dbReference type="AlphaFoldDB" id="A0A9P0YZG5"/>
<accession>A0A9P0YZG5</accession>
<name>A0A9P0YZG5_CUSEU</name>
<dbReference type="Pfam" id="PF00180">
    <property type="entry name" value="Iso_dh"/>
    <property type="match status" value="1"/>
</dbReference>